<dbReference type="PROSITE" id="PS50850">
    <property type="entry name" value="MFS"/>
    <property type="match status" value="1"/>
</dbReference>
<reference evidence="7 8" key="1">
    <citation type="journal article" date="2018" name="Nat. Biotechnol.">
        <title>A standardized bacterial taxonomy based on genome phylogeny substantially revises the tree of life.</title>
        <authorList>
            <person name="Parks D.H."/>
            <person name="Chuvochina M."/>
            <person name="Waite D.W."/>
            <person name="Rinke C."/>
            <person name="Skarshewski A."/>
            <person name="Chaumeil P.A."/>
            <person name="Hugenholtz P."/>
        </authorList>
    </citation>
    <scope>NUCLEOTIDE SEQUENCE [LARGE SCALE GENOMIC DNA]</scope>
    <source>
        <strain evidence="7">UBA9669</strain>
    </source>
</reference>
<feature type="transmembrane region" description="Helical" evidence="5">
    <location>
        <begin position="257"/>
        <end position="278"/>
    </location>
</feature>
<keyword evidence="2 5" id="KW-0812">Transmembrane</keyword>
<evidence type="ECO:0000256" key="5">
    <source>
        <dbReference type="SAM" id="Phobius"/>
    </source>
</evidence>
<dbReference type="InterPro" id="IPR020846">
    <property type="entry name" value="MFS_dom"/>
</dbReference>
<dbReference type="InterPro" id="IPR051788">
    <property type="entry name" value="MFS_Transporter"/>
</dbReference>
<feature type="transmembrane region" description="Helical" evidence="5">
    <location>
        <begin position="55"/>
        <end position="77"/>
    </location>
</feature>
<feature type="transmembrane region" description="Helical" evidence="5">
    <location>
        <begin position="290"/>
        <end position="307"/>
    </location>
</feature>
<dbReference type="GO" id="GO:0022857">
    <property type="term" value="F:transmembrane transporter activity"/>
    <property type="evidence" value="ECO:0007669"/>
    <property type="project" value="InterPro"/>
</dbReference>
<comment type="subcellular location">
    <subcellularLocation>
        <location evidence="1">Membrane</location>
        <topology evidence="1">Multi-pass membrane protein</topology>
    </subcellularLocation>
</comment>
<dbReference type="Pfam" id="PF07690">
    <property type="entry name" value="MFS_1"/>
    <property type="match status" value="1"/>
</dbReference>
<dbReference type="AlphaFoldDB" id="A0A3D2SLJ5"/>
<dbReference type="InterPro" id="IPR011701">
    <property type="entry name" value="MFS"/>
</dbReference>
<keyword evidence="4 5" id="KW-0472">Membrane</keyword>
<feature type="transmembrane region" description="Helical" evidence="5">
    <location>
        <begin position="173"/>
        <end position="198"/>
    </location>
</feature>
<feature type="transmembrane region" description="Helical" evidence="5">
    <location>
        <begin position="109"/>
        <end position="134"/>
    </location>
</feature>
<protein>
    <submittedName>
        <fullName evidence="7">MFS transporter</fullName>
    </submittedName>
</protein>
<gene>
    <name evidence="7" type="ORF">DHW29_06855</name>
</gene>
<keyword evidence="3 5" id="KW-1133">Transmembrane helix</keyword>
<dbReference type="PANTHER" id="PTHR23514">
    <property type="entry name" value="BYPASS OF STOP CODON PROTEIN 6"/>
    <property type="match status" value="1"/>
</dbReference>
<organism evidence="7 8">
    <name type="scientific">Acinetobacter ursingii</name>
    <dbReference type="NCBI Taxonomy" id="108980"/>
    <lineage>
        <taxon>Bacteria</taxon>
        <taxon>Pseudomonadati</taxon>
        <taxon>Pseudomonadota</taxon>
        <taxon>Gammaproteobacteria</taxon>
        <taxon>Moraxellales</taxon>
        <taxon>Moraxellaceae</taxon>
        <taxon>Acinetobacter</taxon>
    </lineage>
</organism>
<evidence type="ECO:0000313" key="7">
    <source>
        <dbReference type="EMBL" id="HCK29923.1"/>
    </source>
</evidence>
<name>A0A3D2SLJ5_9GAMM</name>
<proteinExistence type="predicted"/>
<feature type="transmembrane region" description="Helical" evidence="5">
    <location>
        <begin position="313"/>
        <end position="333"/>
    </location>
</feature>
<dbReference type="Gene3D" id="1.20.1250.20">
    <property type="entry name" value="MFS general substrate transporter like domains"/>
    <property type="match status" value="2"/>
</dbReference>
<evidence type="ECO:0000256" key="1">
    <source>
        <dbReference type="ARBA" id="ARBA00004141"/>
    </source>
</evidence>
<feature type="transmembrane region" description="Helical" evidence="5">
    <location>
        <begin position="84"/>
        <end position="103"/>
    </location>
</feature>
<evidence type="ECO:0000256" key="3">
    <source>
        <dbReference type="ARBA" id="ARBA00022989"/>
    </source>
</evidence>
<dbReference type="PANTHER" id="PTHR23514:SF13">
    <property type="entry name" value="INNER MEMBRANE PROTEIN YBJJ"/>
    <property type="match status" value="1"/>
</dbReference>
<evidence type="ECO:0000256" key="4">
    <source>
        <dbReference type="ARBA" id="ARBA00023136"/>
    </source>
</evidence>
<dbReference type="EMBL" id="DPVE01000125">
    <property type="protein sequence ID" value="HCK29923.1"/>
    <property type="molecule type" value="Genomic_DNA"/>
</dbReference>
<dbReference type="GO" id="GO:0016020">
    <property type="term" value="C:membrane"/>
    <property type="evidence" value="ECO:0007669"/>
    <property type="project" value="UniProtKB-SubCell"/>
</dbReference>
<dbReference type="CDD" id="cd17393">
    <property type="entry name" value="MFS_MosC_like"/>
    <property type="match status" value="1"/>
</dbReference>
<accession>A0A3D2SLJ5</accession>
<feature type="transmembrane region" description="Helical" evidence="5">
    <location>
        <begin position="372"/>
        <end position="392"/>
    </location>
</feature>
<feature type="transmembrane region" description="Helical" evidence="5">
    <location>
        <begin position="345"/>
        <end position="366"/>
    </location>
</feature>
<evidence type="ECO:0000256" key="2">
    <source>
        <dbReference type="ARBA" id="ARBA00022692"/>
    </source>
</evidence>
<dbReference type="InterPro" id="IPR036259">
    <property type="entry name" value="MFS_trans_sf"/>
</dbReference>
<dbReference type="RefSeq" id="WP_049175280.1">
    <property type="nucleotide sequence ID" value="NZ_BKFK01000017.1"/>
</dbReference>
<evidence type="ECO:0000313" key="8">
    <source>
        <dbReference type="Proteomes" id="UP000263596"/>
    </source>
</evidence>
<comment type="caution">
    <text evidence="7">The sequence shown here is derived from an EMBL/GenBank/DDBJ whole genome shotgun (WGS) entry which is preliminary data.</text>
</comment>
<feature type="transmembrane region" description="Helical" evidence="5">
    <location>
        <begin position="219"/>
        <end position="237"/>
    </location>
</feature>
<feature type="transmembrane region" description="Helical" evidence="5">
    <location>
        <begin position="146"/>
        <end position="167"/>
    </location>
</feature>
<feature type="domain" description="Major facilitator superfamily (MFS) profile" evidence="6">
    <location>
        <begin position="15"/>
        <end position="401"/>
    </location>
</feature>
<sequence>MIFFSRAARADAQIQLVAQRLSTRLAFFSLGFATAAWAPLISFAQQRLHLNHADFGLLLLCSGLGAILAMPITGLLIYRIGCKVLISAALLMLLLSLPALALGSTALSMAVILFFFGTAAGSLGVTVNFQAVFVEKNSDKPMMSGFHGMCSLGGLLGVMSMTVLLAIGVSPVISVFMIGLVLVAMSFVSVPYALAVMPKETQLNEKSNEDLSVSNTKKHPSLLILIIGVICFISFLSEGSAMDWSGIYLTHNFGLNAAYAGLGYTCFAIAMTAGRLMGQQALQLLGESKLIQYSVICAFVGLMSIILAPQWIFVLIGYALLGLGSANIVPVMFSRVGRQNSMQKAAALSCVSTIAYTGSLTGPALIGIIGEYIGLQLVFACLAGLILSILALNHFSQIKAQK</sequence>
<dbReference type="SUPFAM" id="SSF103473">
    <property type="entry name" value="MFS general substrate transporter"/>
    <property type="match status" value="1"/>
</dbReference>
<dbReference type="Proteomes" id="UP000263596">
    <property type="component" value="Unassembled WGS sequence"/>
</dbReference>
<evidence type="ECO:0000259" key="6">
    <source>
        <dbReference type="PROSITE" id="PS50850"/>
    </source>
</evidence>
<feature type="transmembrane region" description="Helical" evidence="5">
    <location>
        <begin position="21"/>
        <end position="43"/>
    </location>
</feature>